<evidence type="ECO:0000256" key="2">
    <source>
        <dbReference type="ARBA" id="ARBA00022723"/>
    </source>
</evidence>
<evidence type="ECO:0000256" key="1">
    <source>
        <dbReference type="ARBA" id="ARBA00004123"/>
    </source>
</evidence>
<dbReference type="Pfam" id="PF00096">
    <property type="entry name" value="zf-C2H2"/>
    <property type="match status" value="5"/>
</dbReference>
<organism evidence="12 13">
    <name type="scientific">Fopius arisanus</name>
    <dbReference type="NCBI Taxonomy" id="64838"/>
    <lineage>
        <taxon>Eukaryota</taxon>
        <taxon>Metazoa</taxon>
        <taxon>Ecdysozoa</taxon>
        <taxon>Arthropoda</taxon>
        <taxon>Hexapoda</taxon>
        <taxon>Insecta</taxon>
        <taxon>Pterygota</taxon>
        <taxon>Neoptera</taxon>
        <taxon>Endopterygota</taxon>
        <taxon>Hymenoptera</taxon>
        <taxon>Apocrita</taxon>
        <taxon>Ichneumonoidea</taxon>
        <taxon>Braconidae</taxon>
        <taxon>Opiinae</taxon>
        <taxon>Fopius</taxon>
    </lineage>
</organism>
<dbReference type="OrthoDB" id="8180026at2759"/>
<dbReference type="RefSeq" id="XP_011300165.1">
    <property type="nucleotide sequence ID" value="XM_011301863.1"/>
</dbReference>
<dbReference type="PANTHER" id="PTHR24376:SF235">
    <property type="entry name" value="C2H2-TYPE DOMAIN-CONTAINING PROTEIN"/>
    <property type="match status" value="1"/>
</dbReference>
<dbReference type="SUPFAM" id="SSF57667">
    <property type="entry name" value="beta-beta-alpha zinc fingers"/>
    <property type="match status" value="4"/>
</dbReference>
<dbReference type="Pfam" id="PF07776">
    <property type="entry name" value="zf-AD"/>
    <property type="match status" value="1"/>
</dbReference>
<comment type="subcellular location">
    <subcellularLocation>
        <location evidence="1">Nucleus</location>
    </subcellularLocation>
</comment>
<feature type="binding site" evidence="8">
    <location>
        <position position="57"/>
    </location>
    <ligand>
        <name>Zn(2+)</name>
        <dbReference type="ChEBI" id="CHEBI:29105"/>
    </ligand>
</feature>
<dbReference type="SMART" id="SM00355">
    <property type="entry name" value="ZnF_C2H2"/>
    <property type="match status" value="14"/>
</dbReference>
<feature type="domain" description="ZAD" evidence="11">
    <location>
        <begin position="12"/>
        <end position="84"/>
    </location>
</feature>
<feature type="domain" description="C2H2-type" evidence="10">
    <location>
        <begin position="419"/>
        <end position="441"/>
    </location>
</feature>
<name>A0A9R1SZX3_9HYME</name>
<feature type="compositionally biased region" description="Basic and acidic residues" evidence="9">
    <location>
        <begin position="220"/>
        <end position="230"/>
    </location>
</feature>
<evidence type="ECO:0000256" key="5">
    <source>
        <dbReference type="ARBA" id="ARBA00022833"/>
    </source>
</evidence>
<dbReference type="GO" id="GO:0005694">
    <property type="term" value="C:chromosome"/>
    <property type="evidence" value="ECO:0007669"/>
    <property type="project" value="UniProtKB-ARBA"/>
</dbReference>
<feature type="region of interest" description="Disordered" evidence="9">
    <location>
        <begin position="195"/>
        <end position="230"/>
    </location>
</feature>
<feature type="domain" description="C2H2-type" evidence="10">
    <location>
        <begin position="444"/>
        <end position="467"/>
    </location>
</feature>
<evidence type="ECO:0000256" key="7">
    <source>
        <dbReference type="PROSITE-ProRule" id="PRU00042"/>
    </source>
</evidence>
<keyword evidence="12" id="KW-1185">Reference proteome</keyword>
<keyword evidence="4 7" id="KW-0863">Zinc-finger</keyword>
<feature type="domain" description="C2H2-type" evidence="10">
    <location>
        <begin position="238"/>
        <end position="260"/>
    </location>
</feature>
<feature type="domain" description="C2H2-type" evidence="10">
    <location>
        <begin position="590"/>
        <end position="618"/>
    </location>
</feature>
<dbReference type="PROSITE" id="PS51915">
    <property type="entry name" value="ZAD"/>
    <property type="match status" value="1"/>
</dbReference>
<evidence type="ECO:0000259" key="10">
    <source>
        <dbReference type="PROSITE" id="PS50157"/>
    </source>
</evidence>
<evidence type="ECO:0000256" key="4">
    <source>
        <dbReference type="ARBA" id="ARBA00022771"/>
    </source>
</evidence>
<dbReference type="GO" id="GO:0008270">
    <property type="term" value="F:zinc ion binding"/>
    <property type="evidence" value="ECO:0007669"/>
    <property type="project" value="UniProtKB-UniRule"/>
</dbReference>
<dbReference type="PROSITE" id="PS50157">
    <property type="entry name" value="ZINC_FINGER_C2H2_2"/>
    <property type="match status" value="10"/>
</dbReference>
<dbReference type="SUPFAM" id="SSF57716">
    <property type="entry name" value="Glucocorticoid receptor-like (DNA-binding domain)"/>
    <property type="match status" value="1"/>
</dbReference>
<dbReference type="SMART" id="SM00868">
    <property type="entry name" value="zf-AD"/>
    <property type="match status" value="1"/>
</dbReference>
<dbReference type="PROSITE" id="PS00028">
    <property type="entry name" value="ZINC_FINGER_C2H2_1"/>
    <property type="match status" value="10"/>
</dbReference>
<dbReference type="Pfam" id="PF13894">
    <property type="entry name" value="zf-C2H2_4"/>
    <property type="match status" value="1"/>
</dbReference>
<evidence type="ECO:0000313" key="12">
    <source>
        <dbReference type="Proteomes" id="UP000694866"/>
    </source>
</evidence>
<dbReference type="Gene3D" id="3.30.160.60">
    <property type="entry name" value="Classic Zinc Finger"/>
    <property type="match status" value="8"/>
</dbReference>
<feature type="domain" description="C2H2-type" evidence="10">
    <location>
        <begin position="477"/>
        <end position="504"/>
    </location>
</feature>
<gene>
    <name evidence="13" type="primary">LOC105264764</name>
</gene>
<dbReference type="PANTHER" id="PTHR24376">
    <property type="entry name" value="ZINC FINGER PROTEIN"/>
    <property type="match status" value="1"/>
</dbReference>
<evidence type="ECO:0000256" key="8">
    <source>
        <dbReference type="PROSITE-ProRule" id="PRU01263"/>
    </source>
</evidence>
<dbReference type="KEGG" id="fas:105264764"/>
<keyword evidence="2 8" id="KW-0479">Metal-binding</keyword>
<keyword evidence="6" id="KW-0539">Nucleus</keyword>
<dbReference type="InterPro" id="IPR013087">
    <property type="entry name" value="Znf_C2H2_type"/>
</dbReference>
<keyword evidence="5 8" id="KW-0862">Zinc</keyword>
<dbReference type="GeneID" id="105264764"/>
<feature type="binding site" evidence="8">
    <location>
        <position position="60"/>
    </location>
    <ligand>
        <name>Zn(2+)</name>
        <dbReference type="ChEBI" id="CHEBI:29105"/>
    </ligand>
</feature>
<feature type="binding site" evidence="8">
    <location>
        <position position="14"/>
    </location>
    <ligand>
        <name>Zn(2+)</name>
        <dbReference type="ChEBI" id="CHEBI:29105"/>
    </ligand>
</feature>
<proteinExistence type="predicted"/>
<dbReference type="AlphaFoldDB" id="A0A9R1SZX3"/>
<dbReference type="Gene3D" id="3.40.1800.20">
    <property type="match status" value="1"/>
</dbReference>
<feature type="domain" description="C2H2-type" evidence="10">
    <location>
        <begin position="390"/>
        <end position="413"/>
    </location>
</feature>
<feature type="domain" description="C2H2-type" evidence="10">
    <location>
        <begin position="143"/>
        <end position="171"/>
    </location>
</feature>
<evidence type="ECO:0000256" key="6">
    <source>
        <dbReference type="ARBA" id="ARBA00023242"/>
    </source>
</evidence>
<sequence length="622" mass="73628">MDSKVDASKPIKICRLCLKTGQSYRSLFEEKNKIAEKVSKCLPILVNPNDDLPSHICPLCLRSLNISYKLLIQAIETDGKLRKQLSESRAQRLILEPRGTVSMPLKSQQMEAGNPGICGICEIRFEDAEAFDSHMEMFHHSKWVCNLCETDFTTSEELLQHKHKTHYDNMECTEAPENCIDEGIIDIKEERITSASEHSDAEEFFPAEAENGKKRRKEKQKVDEEMREKPVKERRTREICKTCGITLDRETSLREHMKMHEPYDVECAECQDKFTTAYDFCVHKRDFHNSHPGRPIKFFCRLCNRMMWDIRALKVHANCKRPRHTCKYCLENFCVKNLLRLHLNKEHRQAMMEDEAIEKMSCAYCQKLFVDKKIYYDHVYLHSRSLVYRYQCKFCEKDFASASSLKNHVESAHDKIPKYECRTCKKKFYNKKNLQTHERIHLKLHCKRCKKKFETVELVNQHMKDVHGVPLKIKRLYSCPQCDRKFTRRSVMEDHKNTHSGKTPQTCTICHKKFRTYAARWAHVQRHGSNGFFCDYCQKKFLNKRHMKSHIMSHRPPEEWEYICEVCDARFPQKFRLTNHKRKHTGEKKYLCDICGSKFGQKSNLDKHMRNLHIAPEPQESR</sequence>
<keyword evidence="3" id="KW-0677">Repeat</keyword>
<dbReference type="GO" id="GO:0001228">
    <property type="term" value="F:DNA-binding transcription activator activity, RNA polymerase II-specific"/>
    <property type="evidence" value="ECO:0007669"/>
    <property type="project" value="TreeGrafter"/>
</dbReference>
<reference evidence="13" key="1">
    <citation type="submission" date="2025-08" db="UniProtKB">
        <authorList>
            <consortium name="RefSeq"/>
        </authorList>
    </citation>
    <scope>IDENTIFICATION</scope>
    <source>
        <strain evidence="13">USDA-PBARC FA_bdor</strain>
        <tissue evidence="13">Whole organism</tissue>
    </source>
</reference>
<feature type="domain" description="C2H2-type" evidence="10">
    <location>
        <begin position="265"/>
        <end position="293"/>
    </location>
</feature>
<accession>A0A9R1SZX3</accession>
<dbReference type="GO" id="GO:0005634">
    <property type="term" value="C:nucleus"/>
    <property type="evidence" value="ECO:0007669"/>
    <property type="project" value="UniProtKB-SubCell"/>
</dbReference>
<feature type="domain" description="C2H2-type" evidence="10">
    <location>
        <begin position="532"/>
        <end position="559"/>
    </location>
</feature>
<evidence type="ECO:0000256" key="3">
    <source>
        <dbReference type="ARBA" id="ARBA00022737"/>
    </source>
</evidence>
<feature type="domain" description="C2H2-type" evidence="10">
    <location>
        <begin position="562"/>
        <end position="589"/>
    </location>
</feature>
<dbReference type="InterPro" id="IPR012934">
    <property type="entry name" value="Znf_AD"/>
</dbReference>
<feature type="binding site" evidence="8">
    <location>
        <position position="17"/>
    </location>
    <ligand>
        <name>Zn(2+)</name>
        <dbReference type="ChEBI" id="CHEBI:29105"/>
    </ligand>
</feature>
<dbReference type="InterPro" id="IPR036236">
    <property type="entry name" value="Znf_C2H2_sf"/>
</dbReference>
<evidence type="ECO:0000313" key="13">
    <source>
        <dbReference type="RefSeq" id="XP_011300165.1"/>
    </source>
</evidence>
<dbReference type="FunFam" id="3.30.160.60:FF:001732">
    <property type="entry name" value="Zgc:162936"/>
    <property type="match status" value="1"/>
</dbReference>
<dbReference type="GO" id="GO:0000978">
    <property type="term" value="F:RNA polymerase II cis-regulatory region sequence-specific DNA binding"/>
    <property type="evidence" value="ECO:0007669"/>
    <property type="project" value="TreeGrafter"/>
</dbReference>
<protein>
    <submittedName>
        <fullName evidence="13">Zinc finger protein 28-like isoform X1</fullName>
    </submittedName>
</protein>
<evidence type="ECO:0000259" key="11">
    <source>
        <dbReference type="PROSITE" id="PS51915"/>
    </source>
</evidence>
<evidence type="ECO:0000256" key="9">
    <source>
        <dbReference type="SAM" id="MobiDB-lite"/>
    </source>
</evidence>
<dbReference type="Proteomes" id="UP000694866">
    <property type="component" value="Unplaced"/>
</dbReference>